<organism evidence="1 2">
    <name type="scientific">Clostridium argentinense CDC 2741</name>
    <dbReference type="NCBI Taxonomy" id="1418104"/>
    <lineage>
        <taxon>Bacteria</taxon>
        <taxon>Bacillati</taxon>
        <taxon>Bacillota</taxon>
        <taxon>Clostridia</taxon>
        <taxon>Eubacteriales</taxon>
        <taxon>Clostridiaceae</taxon>
        <taxon>Clostridium</taxon>
    </lineage>
</organism>
<dbReference type="EMBL" id="AYSO01000013">
    <property type="protein sequence ID" value="KIE47829.1"/>
    <property type="molecule type" value="Genomic_DNA"/>
</dbReference>
<comment type="caution">
    <text evidence="1">The sequence shown here is derived from an EMBL/GenBank/DDBJ whole genome shotgun (WGS) entry which is preliminary data.</text>
</comment>
<sequence>MDNDTLKNLRPEIRERIMREELGEEKCKILDKYDLHPNGRLYWERIQEKYPVQEYFSHKFAKKTSTLGMIFHIYRLCFAKTKYFENNWEHFVPCIYDYKKGFIETEIYDMEYIKQKDTGIILDLRELAKIKWISDFRQICNYLEEKQKEVGNSKGHSEKKHYMQLRNEY</sequence>
<proteinExistence type="predicted"/>
<dbReference type="OrthoDB" id="5405605at2"/>
<accession>A0A0C1U4Z9</accession>
<gene>
    <name evidence="1" type="ORF">U732_3576</name>
</gene>
<evidence type="ECO:0000313" key="1">
    <source>
        <dbReference type="EMBL" id="KIE47829.1"/>
    </source>
</evidence>
<protein>
    <submittedName>
        <fullName evidence="1">Uncharacterized protein</fullName>
    </submittedName>
</protein>
<dbReference type="RefSeq" id="WP_052267959.1">
    <property type="nucleotide sequence ID" value="NZ_AYSO01000013.1"/>
</dbReference>
<dbReference type="Proteomes" id="UP000031366">
    <property type="component" value="Unassembled WGS sequence"/>
</dbReference>
<evidence type="ECO:0000313" key="2">
    <source>
        <dbReference type="Proteomes" id="UP000031366"/>
    </source>
</evidence>
<dbReference type="AlphaFoldDB" id="A0A0C1U4Z9"/>
<keyword evidence="2" id="KW-1185">Reference proteome</keyword>
<reference evidence="1 2" key="1">
    <citation type="journal article" date="2015" name="Infect. Genet. Evol.">
        <title>Genomic sequences of six botulinum neurotoxin-producing strains representing three clostridial species illustrate the mobility and diversity of botulinum neurotoxin genes.</title>
        <authorList>
            <person name="Smith T.J."/>
            <person name="Hill K.K."/>
            <person name="Xie G."/>
            <person name="Foley B.T."/>
            <person name="Williamson C.H."/>
            <person name="Foster J.T."/>
            <person name="Johnson S.L."/>
            <person name="Chertkov O."/>
            <person name="Teshima H."/>
            <person name="Gibbons H.S."/>
            <person name="Johnsky L.A."/>
            <person name="Karavis M.A."/>
            <person name="Smith L.A."/>
        </authorList>
    </citation>
    <scope>NUCLEOTIDE SEQUENCE [LARGE SCALE GENOMIC DNA]</scope>
    <source>
        <strain evidence="1 2">CDC 2741</strain>
    </source>
</reference>
<name>A0A0C1U4Z9_9CLOT</name>